<feature type="binding site" evidence="10">
    <location>
        <position position="6"/>
    </location>
    <ligand>
        <name>Ca(2+)</name>
        <dbReference type="ChEBI" id="CHEBI:29108"/>
        <label>3</label>
    </ligand>
</feature>
<keyword evidence="7" id="KW-0482">Metalloprotease</keyword>
<evidence type="ECO:0000313" key="14">
    <source>
        <dbReference type="Proteomes" id="UP001177023"/>
    </source>
</evidence>
<feature type="binding site" evidence="10">
    <location>
        <position position="69"/>
    </location>
    <ligand>
        <name>Zn(2+)</name>
        <dbReference type="ChEBI" id="CHEBI:29105"/>
        <label>2</label>
        <note>catalytic</note>
    </ligand>
</feature>
<feature type="binding site" evidence="10">
    <location>
        <position position="201"/>
    </location>
    <ligand>
        <name>Ca(2+)</name>
        <dbReference type="ChEBI" id="CHEBI:29108"/>
        <label>4</label>
    </ligand>
</feature>
<dbReference type="EMBL" id="CATQJA010002217">
    <property type="protein sequence ID" value="CAJ0570018.1"/>
    <property type="molecule type" value="Genomic_DNA"/>
</dbReference>
<evidence type="ECO:0000256" key="7">
    <source>
        <dbReference type="ARBA" id="ARBA00023049"/>
    </source>
</evidence>
<feature type="active site" evidence="8">
    <location>
        <position position="52"/>
    </location>
</feature>
<protein>
    <recommendedName>
        <fullName evidence="12">Peptidase M10 metallopeptidase domain-containing protein</fullName>
    </recommendedName>
</protein>
<evidence type="ECO:0000256" key="4">
    <source>
        <dbReference type="ARBA" id="ARBA00022729"/>
    </source>
</evidence>
<dbReference type="GO" id="GO:0030574">
    <property type="term" value="P:collagen catabolic process"/>
    <property type="evidence" value="ECO:0007669"/>
    <property type="project" value="TreeGrafter"/>
</dbReference>
<feature type="compositionally biased region" description="Basic residues" evidence="11">
    <location>
        <begin position="171"/>
        <end position="186"/>
    </location>
</feature>
<feature type="binding site" evidence="10">
    <location>
        <position position="25"/>
    </location>
    <ligand>
        <name>Ca(2+)</name>
        <dbReference type="ChEBI" id="CHEBI:29108"/>
        <label>3</label>
    </ligand>
</feature>
<dbReference type="SUPFAM" id="SSF55486">
    <property type="entry name" value="Metalloproteases ('zincins'), catalytic domain"/>
    <property type="match status" value="1"/>
</dbReference>
<evidence type="ECO:0000256" key="10">
    <source>
        <dbReference type="PIRSR" id="PIRSR621190-2"/>
    </source>
</evidence>
<feature type="binding site" evidence="10">
    <location>
        <position position="28"/>
    </location>
    <ligand>
        <name>Ca(2+)</name>
        <dbReference type="ChEBI" id="CHEBI:29108"/>
        <label>3</label>
    </ligand>
</feature>
<gene>
    <name evidence="13" type="ORF">MSPICULIGERA_LOCUS8471</name>
</gene>
<keyword evidence="2" id="KW-0645">Protease</keyword>
<keyword evidence="14" id="KW-1185">Reference proteome</keyword>
<dbReference type="GO" id="GO:0004222">
    <property type="term" value="F:metalloendopeptidase activity"/>
    <property type="evidence" value="ECO:0007669"/>
    <property type="project" value="InterPro"/>
</dbReference>
<feature type="binding site" evidence="10">
    <location>
        <position position="23"/>
    </location>
    <ligand>
        <name>Zn(2+)</name>
        <dbReference type="ChEBI" id="CHEBI:29105"/>
        <label>1</label>
    </ligand>
</feature>
<dbReference type="Pfam" id="PF00413">
    <property type="entry name" value="Peptidase_M10"/>
    <property type="match status" value="1"/>
</dbReference>
<dbReference type="AlphaFoldDB" id="A0AA36CK40"/>
<feature type="region of interest" description="Disordered" evidence="11">
    <location>
        <begin position="159"/>
        <end position="194"/>
    </location>
</feature>
<evidence type="ECO:0000256" key="1">
    <source>
        <dbReference type="ARBA" id="ARBA00010370"/>
    </source>
</evidence>
<dbReference type="GO" id="GO:0006508">
    <property type="term" value="P:proteolysis"/>
    <property type="evidence" value="ECO:0007669"/>
    <property type="project" value="UniProtKB-KW"/>
</dbReference>
<feature type="binding site" evidence="10">
    <location>
        <position position="246"/>
    </location>
    <ligand>
        <name>Ca(2+)</name>
        <dbReference type="ChEBI" id="CHEBI:29108"/>
        <label>5</label>
    </ligand>
</feature>
<feature type="binding site" evidence="10">
    <location>
        <position position="13"/>
    </location>
    <ligand>
        <name>Zn(2+)</name>
        <dbReference type="ChEBI" id="CHEBI:29105"/>
        <label>1</label>
    </ligand>
</feature>
<dbReference type="InterPro" id="IPR001818">
    <property type="entry name" value="Pept_M10_metallopeptidase"/>
</dbReference>
<sequence>MYPFDGEGGVLAHAMFPEAGGLHFDEDEAWAYKETAKLRQGHTDLLYVAIHEIGHTLGVDHIQNKDAIMYFSYQQPLSRFGSYIEPELHAADIAAIQKLYGIFFKGKPSGNPSRNNFGGDVEIGSNADNTPVAVTTTRMPPRVDDDEEIFIERNAEGRDRYRTRTTPSPRDRHRHHHHHGHHHNHDHSHGSGRLQCPSHVDSMAVDGDFIFIFEGQYVYEIRNKRVHSKKRITELFPAGPRTIEAAVLDRSTKKMLFFTRSHFGGGDVYAYFHSAMFGTYVKAYEHHFMNYQPLAAALPWTEGRTILLTSSNHFAVYDAKNGHSSGFNAIDVDEFPTGVKGAISKSNNEYLLFTRDRVVHYDVDAERVLKTWNLNEYLTC</sequence>
<dbReference type="PANTHER" id="PTHR10201">
    <property type="entry name" value="MATRIX METALLOPROTEINASE"/>
    <property type="match status" value="1"/>
</dbReference>
<dbReference type="Proteomes" id="UP001177023">
    <property type="component" value="Unassembled WGS sequence"/>
</dbReference>
<dbReference type="GO" id="GO:0005615">
    <property type="term" value="C:extracellular space"/>
    <property type="evidence" value="ECO:0007669"/>
    <property type="project" value="TreeGrafter"/>
</dbReference>
<dbReference type="Gene3D" id="3.40.390.10">
    <property type="entry name" value="Collagenase (Catalytic Domain)"/>
    <property type="match status" value="1"/>
</dbReference>
<feature type="domain" description="Peptidase M10 metallopeptidase" evidence="12">
    <location>
        <begin position="2"/>
        <end position="101"/>
    </location>
</feature>
<feature type="binding site" evidence="9">
    <location>
        <position position="51"/>
    </location>
    <ligand>
        <name>Zn(2+)</name>
        <dbReference type="ChEBI" id="CHEBI:29105"/>
        <label>2</label>
        <note>catalytic</note>
    </ligand>
</feature>
<dbReference type="InterPro" id="IPR021190">
    <property type="entry name" value="Pept_M10A"/>
</dbReference>
<evidence type="ECO:0000256" key="5">
    <source>
        <dbReference type="ARBA" id="ARBA00022801"/>
    </source>
</evidence>
<evidence type="ECO:0000256" key="3">
    <source>
        <dbReference type="ARBA" id="ARBA00022723"/>
    </source>
</evidence>
<keyword evidence="3 9" id="KW-0479">Metal-binding</keyword>
<keyword evidence="6 9" id="KW-0862">Zinc</keyword>
<dbReference type="PANTHER" id="PTHR10201:SF291">
    <property type="entry name" value="MATRIX METALLOPROTEINASE 1, ISOFORM C-RELATED"/>
    <property type="match status" value="1"/>
</dbReference>
<evidence type="ECO:0000256" key="8">
    <source>
        <dbReference type="PIRSR" id="PIRSR001191-1"/>
    </source>
</evidence>
<dbReference type="SUPFAM" id="SSF50923">
    <property type="entry name" value="Hemopexin-like domain"/>
    <property type="match status" value="1"/>
</dbReference>
<feature type="binding site" evidence="10">
    <location>
        <position position="28"/>
    </location>
    <ligand>
        <name>Ca(2+)</name>
        <dbReference type="ChEBI" id="CHEBI:29108"/>
        <label>1</label>
    </ligand>
</feature>
<feature type="binding site" evidence="9">
    <location>
        <position position="61"/>
    </location>
    <ligand>
        <name>Zn(2+)</name>
        <dbReference type="ChEBI" id="CHEBI:29105"/>
        <label>2</label>
        <note>catalytic</note>
    </ligand>
</feature>
<comment type="caution">
    <text evidence="13">The sequence shown here is derived from an EMBL/GenBank/DDBJ whole genome shotgun (WGS) entry which is preliminary data.</text>
</comment>
<comment type="cofactor">
    <cofactor evidence="10">
        <name>Zn(2+)</name>
        <dbReference type="ChEBI" id="CHEBI:29105"/>
    </cofactor>
    <text evidence="10">Binds 2 Zn(2+) ions per subunit.</text>
</comment>
<dbReference type="GO" id="GO:0031012">
    <property type="term" value="C:extracellular matrix"/>
    <property type="evidence" value="ECO:0007669"/>
    <property type="project" value="InterPro"/>
</dbReference>
<evidence type="ECO:0000256" key="6">
    <source>
        <dbReference type="ARBA" id="ARBA00022833"/>
    </source>
</evidence>
<feature type="binding site" evidence="10">
    <location>
        <position position="5"/>
    </location>
    <ligand>
        <name>Ca(2+)</name>
        <dbReference type="ChEBI" id="CHEBI:29108"/>
        <label>3</label>
    </ligand>
</feature>
<dbReference type="PIRSF" id="PIRSF001191">
    <property type="entry name" value="Peptidase_M10A_matrix"/>
    <property type="match status" value="1"/>
</dbReference>
<feature type="binding site" evidence="9">
    <location>
        <position position="55"/>
    </location>
    <ligand>
        <name>Zn(2+)</name>
        <dbReference type="ChEBI" id="CHEBI:29105"/>
        <label>2</label>
        <note>catalytic</note>
    </ligand>
</feature>
<dbReference type="PRINTS" id="PR00138">
    <property type="entry name" value="MATRIXIN"/>
</dbReference>
<evidence type="ECO:0000256" key="2">
    <source>
        <dbReference type="ARBA" id="ARBA00022670"/>
    </source>
</evidence>
<evidence type="ECO:0000259" key="12">
    <source>
        <dbReference type="Pfam" id="PF00413"/>
    </source>
</evidence>
<dbReference type="GO" id="GO:0008270">
    <property type="term" value="F:zinc ion binding"/>
    <property type="evidence" value="ECO:0007669"/>
    <property type="project" value="InterPro"/>
</dbReference>
<dbReference type="Gene3D" id="2.110.10.10">
    <property type="entry name" value="Hemopexin-like domain"/>
    <property type="match status" value="1"/>
</dbReference>
<evidence type="ECO:0000256" key="9">
    <source>
        <dbReference type="PIRSR" id="PIRSR001191-2"/>
    </source>
</evidence>
<comment type="cofactor">
    <cofactor evidence="10">
        <name>Ca(2+)</name>
        <dbReference type="ChEBI" id="CHEBI:29108"/>
    </cofactor>
    <text evidence="10">Can bind about 5 Ca(2+) ions per subunit.</text>
</comment>
<feature type="non-terminal residue" evidence="13">
    <location>
        <position position="1"/>
    </location>
</feature>
<reference evidence="13" key="1">
    <citation type="submission" date="2023-06" db="EMBL/GenBank/DDBJ databases">
        <authorList>
            <person name="Delattre M."/>
        </authorList>
    </citation>
    <scope>NUCLEOTIDE SEQUENCE</scope>
    <source>
        <strain evidence="13">AF72</strain>
    </source>
</reference>
<comment type="similarity">
    <text evidence="1">Belongs to the peptidase M10A family.</text>
</comment>
<dbReference type="GO" id="GO:0030198">
    <property type="term" value="P:extracellular matrix organization"/>
    <property type="evidence" value="ECO:0007669"/>
    <property type="project" value="TreeGrafter"/>
</dbReference>
<keyword evidence="10" id="KW-0106">Calcium</keyword>
<dbReference type="InterPro" id="IPR036375">
    <property type="entry name" value="Hemopexin-like_dom_sf"/>
</dbReference>
<evidence type="ECO:0000256" key="11">
    <source>
        <dbReference type="SAM" id="MobiDB-lite"/>
    </source>
</evidence>
<keyword evidence="5" id="KW-0378">Hydrolase</keyword>
<organism evidence="13 14">
    <name type="scientific">Mesorhabditis spiculigera</name>
    <dbReference type="NCBI Taxonomy" id="96644"/>
    <lineage>
        <taxon>Eukaryota</taxon>
        <taxon>Metazoa</taxon>
        <taxon>Ecdysozoa</taxon>
        <taxon>Nematoda</taxon>
        <taxon>Chromadorea</taxon>
        <taxon>Rhabditida</taxon>
        <taxon>Rhabditina</taxon>
        <taxon>Rhabditomorpha</taxon>
        <taxon>Rhabditoidea</taxon>
        <taxon>Rhabditidae</taxon>
        <taxon>Mesorhabditinae</taxon>
        <taxon>Mesorhabditis</taxon>
    </lineage>
</organism>
<accession>A0AA36CK40</accession>
<dbReference type="InterPro" id="IPR024079">
    <property type="entry name" value="MetalloPept_cat_dom_sf"/>
</dbReference>
<keyword evidence="4" id="KW-0732">Signal</keyword>
<name>A0AA36CK40_9BILA</name>
<proteinExistence type="inferred from homology"/>
<evidence type="ECO:0000313" key="13">
    <source>
        <dbReference type="EMBL" id="CAJ0570018.1"/>
    </source>
</evidence>